<protein>
    <recommendedName>
        <fullName evidence="2">ceramidase</fullName>
        <ecNumber evidence="2">3.5.1.23</ecNumber>
    </recommendedName>
</protein>
<dbReference type="EC" id="3.5.1.23" evidence="2"/>
<keyword evidence="6" id="KW-0732">Signal</keyword>
<dbReference type="GO" id="GO:0005764">
    <property type="term" value="C:lysosome"/>
    <property type="evidence" value="ECO:0007669"/>
    <property type="project" value="UniProtKB-SubCell"/>
</dbReference>
<name>A0AAX4PCE2_9CHLO</name>
<evidence type="ECO:0000256" key="3">
    <source>
        <dbReference type="ARBA" id="ARBA00022801"/>
    </source>
</evidence>
<keyword evidence="3" id="KW-0378">Hydrolase</keyword>
<evidence type="ECO:0000313" key="9">
    <source>
        <dbReference type="Proteomes" id="UP001472866"/>
    </source>
</evidence>
<dbReference type="GO" id="GO:0016020">
    <property type="term" value="C:membrane"/>
    <property type="evidence" value="ECO:0007669"/>
    <property type="project" value="GOC"/>
</dbReference>
<evidence type="ECO:0000256" key="1">
    <source>
        <dbReference type="ARBA" id="ARBA00004371"/>
    </source>
</evidence>
<evidence type="ECO:0000259" key="7">
    <source>
        <dbReference type="Pfam" id="PF02275"/>
    </source>
</evidence>
<comment type="subcellular location">
    <subcellularLocation>
        <location evidence="1">Lysosome</location>
    </subcellularLocation>
</comment>
<feature type="signal peptide" evidence="6">
    <location>
        <begin position="1"/>
        <end position="23"/>
    </location>
</feature>
<feature type="active site" description="Nucleophile" evidence="5">
    <location>
        <position position="167"/>
    </location>
</feature>
<evidence type="ECO:0000313" key="8">
    <source>
        <dbReference type="EMBL" id="WZN63394.1"/>
    </source>
</evidence>
<proteinExistence type="predicted"/>
<dbReference type="GO" id="GO:0006665">
    <property type="term" value="P:sphingolipid metabolic process"/>
    <property type="evidence" value="ECO:0007669"/>
    <property type="project" value="UniProtKB-KW"/>
</dbReference>
<dbReference type="EMBL" id="CP151507">
    <property type="protein sequence ID" value="WZN63394.1"/>
    <property type="molecule type" value="Genomic_DNA"/>
</dbReference>
<dbReference type="PROSITE" id="PS51257">
    <property type="entry name" value="PROKAR_LIPOPROTEIN"/>
    <property type="match status" value="1"/>
</dbReference>
<evidence type="ECO:0000256" key="2">
    <source>
        <dbReference type="ARBA" id="ARBA00011891"/>
    </source>
</evidence>
<dbReference type="AlphaFoldDB" id="A0AAX4PCE2"/>
<evidence type="ECO:0000256" key="5">
    <source>
        <dbReference type="PIRSR" id="PIRSR017632-1"/>
    </source>
</evidence>
<dbReference type="PIRSF" id="PIRSF017632">
    <property type="entry name" value="Acid_ceramidase-like"/>
    <property type="match status" value="1"/>
</dbReference>
<dbReference type="InterPro" id="IPR029132">
    <property type="entry name" value="CBAH/NAAA_C"/>
</dbReference>
<sequence length="407" mass="44805">MAPKMTILVAAVSCLLALSCVHAARPRRFEGSDLLTTGLQAESNWTQQVAATGTVNLDLAPEDRWKDVCGSLRNESHYLVGYLQDSLHISAKEAALIEKLGEVLINSYGPDVKGEIKGCADALGVDFGLLMVLNLGYEVRRLGGGIHNTTGPCDDCMHGKQQGGNMCTSIVARQPDGTIVHGRNLDWNIPAQLRNFVMTIEFVQNGKQVFTGGTIVGYMGILTGLKPGQFSVSIDERGLGGDVLGNIIEALTNSKSLQPSHLLRKTLLEANNYEEAVQMLSTAPLIAPVYYIIAGLGPNEGALLSRDRQKSIQPLFLDNSTWYLLQTNYDHWEQPPVFDDRRKYGLRYINEVTSANVNLDQVNGVLSKWPVRNDDTSQTILMDPLNSKWTFYIDLFTGNKDAQVEYN</sequence>
<accession>A0AAX4PCE2</accession>
<dbReference type="Proteomes" id="UP001472866">
    <property type="component" value="Chromosome 07"/>
</dbReference>
<dbReference type="GO" id="GO:0017064">
    <property type="term" value="F:fatty acid amide hydrolase activity"/>
    <property type="evidence" value="ECO:0007669"/>
    <property type="project" value="InterPro"/>
</dbReference>
<dbReference type="GO" id="GO:0005576">
    <property type="term" value="C:extracellular region"/>
    <property type="evidence" value="ECO:0007669"/>
    <property type="project" value="UniProtKB-SubCell"/>
</dbReference>
<dbReference type="PANTHER" id="PTHR28583">
    <property type="entry name" value="ACID AMIDASE"/>
    <property type="match status" value="1"/>
</dbReference>
<dbReference type="Gene3D" id="3.60.60.10">
    <property type="entry name" value="Penicillin V Acylase, Chain A"/>
    <property type="match status" value="1"/>
</dbReference>
<feature type="chain" id="PRO_5043679846" description="ceramidase" evidence="6">
    <location>
        <begin position="24"/>
        <end position="407"/>
    </location>
</feature>
<evidence type="ECO:0000256" key="4">
    <source>
        <dbReference type="ARBA" id="ARBA00023228"/>
    </source>
</evidence>
<reference evidence="8 9" key="1">
    <citation type="submission" date="2024-03" db="EMBL/GenBank/DDBJ databases">
        <title>Complete genome sequence of the green alga Chloropicon roscoffensis RCC1871.</title>
        <authorList>
            <person name="Lemieux C."/>
            <person name="Pombert J.-F."/>
            <person name="Otis C."/>
            <person name="Turmel M."/>
        </authorList>
    </citation>
    <scope>NUCLEOTIDE SEQUENCE [LARGE SCALE GENOMIC DNA]</scope>
    <source>
        <strain evidence="8 9">RCC1871</strain>
    </source>
</reference>
<dbReference type="InterPro" id="IPR016699">
    <property type="entry name" value="Acid_ceramidase-like"/>
</dbReference>
<keyword evidence="9" id="KW-1185">Reference proteome</keyword>
<feature type="domain" description="Choloylglycine hydrolase/NAAA C-terminal" evidence="7">
    <location>
        <begin position="167"/>
        <end position="294"/>
    </location>
</feature>
<dbReference type="PANTHER" id="PTHR28583:SF1">
    <property type="entry name" value="ACID CERAMIDASE"/>
    <property type="match status" value="1"/>
</dbReference>
<organism evidence="8 9">
    <name type="scientific">Chloropicon roscoffensis</name>
    <dbReference type="NCBI Taxonomy" id="1461544"/>
    <lineage>
        <taxon>Eukaryota</taxon>
        <taxon>Viridiplantae</taxon>
        <taxon>Chlorophyta</taxon>
        <taxon>Chloropicophyceae</taxon>
        <taxon>Chloropicales</taxon>
        <taxon>Chloropicaceae</taxon>
        <taxon>Chloropicon</taxon>
    </lineage>
</organism>
<dbReference type="GO" id="GO:0006631">
    <property type="term" value="P:fatty acid metabolic process"/>
    <property type="evidence" value="ECO:0007669"/>
    <property type="project" value="InterPro"/>
</dbReference>
<gene>
    <name evidence="8" type="ORF">HKI87_07g49420</name>
</gene>
<keyword evidence="4" id="KW-0458">Lysosome</keyword>
<evidence type="ECO:0000256" key="6">
    <source>
        <dbReference type="SAM" id="SignalP"/>
    </source>
</evidence>
<dbReference type="Pfam" id="PF02275">
    <property type="entry name" value="CBAH"/>
    <property type="match status" value="1"/>
</dbReference>
<dbReference type="GO" id="GO:0017040">
    <property type="term" value="F:N-acylsphingosine amidohydrolase activity"/>
    <property type="evidence" value="ECO:0007669"/>
    <property type="project" value="UniProtKB-EC"/>
</dbReference>